<proteinExistence type="predicted"/>
<accession>A0A9W8YFP7</accession>
<name>A0A9W8YFP7_9PLEO</name>
<organism evidence="2 3">
    <name type="scientific">Neocucurbitaria cava</name>
    <dbReference type="NCBI Taxonomy" id="798079"/>
    <lineage>
        <taxon>Eukaryota</taxon>
        <taxon>Fungi</taxon>
        <taxon>Dikarya</taxon>
        <taxon>Ascomycota</taxon>
        <taxon>Pezizomycotina</taxon>
        <taxon>Dothideomycetes</taxon>
        <taxon>Pleosporomycetidae</taxon>
        <taxon>Pleosporales</taxon>
        <taxon>Pleosporineae</taxon>
        <taxon>Cucurbitariaceae</taxon>
        <taxon>Neocucurbitaria</taxon>
    </lineage>
</organism>
<protein>
    <recommendedName>
        <fullName evidence="1">Heterokaryon incompatibility domain-containing protein</fullName>
    </recommendedName>
</protein>
<evidence type="ECO:0000313" key="3">
    <source>
        <dbReference type="Proteomes" id="UP001140560"/>
    </source>
</evidence>
<keyword evidence="3" id="KW-1185">Reference proteome</keyword>
<dbReference type="Pfam" id="PF06985">
    <property type="entry name" value="HET"/>
    <property type="match status" value="1"/>
</dbReference>
<gene>
    <name evidence="2" type="ORF">N0V83_001175</name>
</gene>
<comment type="caution">
    <text evidence="2">The sequence shown here is derived from an EMBL/GenBank/DDBJ whole genome shotgun (WGS) entry which is preliminary data.</text>
</comment>
<dbReference type="PANTHER" id="PTHR33112:SF16">
    <property type="entry name" value="HETEROKARYON INCOMPATIBILITY DOMAIN-CONTAINING PROTEIN"/>
    <property type="match status" value="1"/>
</dbReference>
<sequence length="734" mass="81942">MNSRCALCNNLTIEGLIELARIELADSVWVPKRAYYQHHNSVTDLENSANAGCDLCSLLVSCLKGNEDTDSLAANKWIGIDCDLEESLFAAAKRLPYSDVKICIASGEASYGDTLDSIHVLDTILVQVGPLVDLDRDPDLEPDWEFPALQFKLTTLRENPSFIDSIRIGRYPVDEDLGAESNYTVAREWLNECKASHPNCLANTTPELPTRVIDTGADGTHIRVHQSNGRRAEYTALSHCWGGFIASVLSSTNLEELQQSLDFSTLPPNFQDAIIITRQLGIRYLWIDSLCIIQDSKQDWERESKKMGLIYRNSTVTISALASRGSASGILRQKSDAQSPFPDPVSLRVHENGVTNEQQVVQMAYQDFEEENLSRLDMSGPLSSRGWCLQESILAPRQLFFGRRQLYWRCPNGYCAADGTRKGLRIPPEPLSSLSNVLYGDILRTHNLIGRAGVLQDYYALVQQYSHRMLTYGSDKLPAFSGIAGGVHSAIGGVYLAGIWSTDLPTGLLWKQEMGTCQHVQAYRAPSWSWAVTDERFLYDNSGDLKVYPSTIELVDHDITLRDEKNPYGEIIFASITVRGLVLPYVRSRQHIHGGLDAYYKGNAYLDDDPPRYNGDDPTSPTVPQRTFPDLFIVENPDDVYILAMTATNLGNEVELEIDYDLFTDEEYLALIVHVDEEDNGRGAAKSVQGLIVKPSAVAQSSECSVFERVGMFVFTDLKFSRLQAWESRTSILV</sequence>
<reference evidence="2" key="1">
    <citation type="submission" date="2022-10" db="EMBL/GenBank/DDBJ databases">
        <title>Tapping the CABI collections for fungal endophytes: first genome assemblies for Collariella, Neodidymelliopsis, Ascochyta clinopodiicola, Didymella pomorum, Didymosphaeria variabile, Neocosmospora piperis and Neocucurbitaria cava.</title>
        <authorList>
            <person name="Hill R."/>
        </authorList>
    </citation>
    <scope>NUCLEOTIDE SEQUENCE</scope>
    <source>
        <strain evidence="2">IMI 356814</strain>
    </source>
</reference>
<dbReference type="EMBL" id="JAPEUY010000002">
    <property type="protein sequence ID" value="KAJ4375897.1"/>
    <property type="molecule type" value="Genomic_DNA"/>
</dbReference>
<dbReference type="OrthoDB" id="3486565at2759"/>
<dbReference type="Proteomes" id="UP001140560">
    <property type="component" value="Unassembled WGS sequence"/>
</dbReference>
<dbReference type="AlphaFoldDB" id="A0A9W8YFP7"/>
<evidence type="ECO:0000259" key="1">
    <source>
        <dbReference type="Pfam" id="PF06985"/>
    </source>
</evidence>
<evidence type="ECO:0000313" key="2">
    <source>
        <dbReference type="EMBL" id="KAJ4375897.1"/>
    </source>
</evidence>
<dbReference type="PANTHER" id="PTHR33112">
    <property type="entry name" value="DOMAIN PROTEIN, PUTATIVE-RELATED"/>
    <property type="match status" value="1"/>
</dbReference>
<dbReference type="InterPro" id="IPR010730">
    <property type="entry name" value="HET"/>
</dbReference>
<feature type="domain" description="Heterokaryon incompatibility" evidence="1">
    <location>
        <begin position="234"/>
        <end position="391"/>
    </location>
</feature>